<keyword evidence="2" id="KW-0732">Signal</keyword>
<feature type="compositionally biased region" description="Basic and acidic residues" evidence="1">
    <location>
        <begin position="145"/>
        <end position="156"/>
    </location>
</feature>
<feature type="chain" id="PRO_5011758711" evidence="2">
    <location>
        <begin position="35"/>
        <end position="415"/>
    </location>
</feature>
<evidence type="ECO:0000313" key="4">
    <source>
        <dbReference type="EMBL" id="SDJ02835.1"/>
    </source>
</evidence>
<dbReference type="SUPFAM" id="SSF51261">
    <property type="entry name" value="Duplicated hybrid motif"/>
    <property type="match status" value="1"/>
</dbReference>
<dbReference type="Proteomes" id="UP000199202">
    <property type="component" value="Unassembled WGS sequence"/>
</dbReference>
<feature type="domain" description="M23ase beta-sheet core" evidence="3">
    <location>
        <begin position="69"/>
        <end position="149"/>
    </location>
</feature>
<gene>
    <name evidence="4" type="ORF">SAMN05421869_108210</name>
</gene>
<dbReference type="PANTHER" id="PTHR21666">
    <property type="entry name" value="PEPTIDASE-RELATED"/>
    <property type="match status" value="1"/>
</dbReference>
<dbReference type="PANTHER" id="PTHR21666:SF270">
    <property type="entry name" value="MUREIN HYDROLASE ACTIVATOR ENVC"/>
    <property type="match status" value="1"/>
</dbReference>
<accession>A0A1G8QEH6</accession>
<feature type="region of interest" description="Disordered" evidence="1">
    <location>
        <begin position="133"/>
        <end position="156"/>
    </location>
</feature>
<dbReference type="EMBL" id="FNDJ01000008">
    <property type="protein sequence ID" value="SDJ02835.1"/>
    <property type="molecule type" value="Genomic_DNA"/>
</dbReference>
<dbReference type="GO" id="GO:0004222">
    <property type="term" value="F:metalloendopeptidase activity"/>
    <property type="evidence" value="ECO:0007669"/>
    <property type="project" value="TreeGrafter"/>
</dbReference>
<name>A0A1G8QEH6_9ACTN</name>
<dbReference type="AlphaFoldDB" id="A0A1G8QEH6"/>
<evidence type="ECO:0000313" key="5">
    <source>
        <dbReference type="Proteomes" id="UP000199202"/>
    </source>
</evidence>
<organism evidence="4 5">
    <name type="scientific">Nonomuraea jiangxiensis</name>
    <dbReference type="NCBI Taxonomy" id="633440"/>
    <lineage>
        <taxon>Bacteria</taxon>
        <taxon>Bacillati</taxon>
        <taxon>Actinomycetota</taxon>
        <taxon>Actinomycetes</taxon>
        <taxon>Streptosporangiales</taxon>
        <taxon>Streptosporangiaceae</taxon>
        <taxon>Nonomuraea</taxon>
    </lineage>
</organism>
<sequence length="415" mass="44498">MTTCPSRSRVRRTATVAALGLAVLVTAVPLPAYAAVPEFQLPFPCGQKWRLDTWAHSPALDMVKEPDQAGTDGAVLVAPAAGTVNQSFYHSNAGNLIQIDHGGGHFTTYIHLKSRTLNVGARVQQGQEIGRVGATGPTSNGHPHLHYEQGYDRNGDRRATWGADGTERVRPSFNGVEYGQSDGRTWRNVTSANGCPTSAVEGRLYREPNGTIAVIAGGAPVRFANMDELNATGYGSVPTTPVIAGWLNTLPQQPRIGTYLHNPADNTIHVIAGGAKYALTYDEWNTLGRPAHVSVPVRFLNTYGAAPKDGTFLRDPANGGSIYLTVGGAKYHLTPADYAALGSPAFANVPIGWINTFGAVPRNGTYLHDLRNDTIFVINDGRKRPLTYQEWNDLGRPAHTSVPGGFLDAIPNVQT</sequence>
<reference evidence="4 5" key="1">
    <citation type="submission" date="2016-10" db="EMBL/GenBank/DDBJ databases">
        <authorList>
            <person name="de Groot N.N."/>
        </authorList>
    </citation>
    <scope>NUCLEOTIDE SEQUENCE [LARGE SCALE GENOMIC DNA]</scope>
    <source>
        <strain evidence="4 5">CGMCC 4.6533</strain>
    </source>
</reference>
<dbReference type="STRING" id="633440.SAMN05421869_108210"/>
<proteinExistence type="predicted"/>
<evidence type="ECO:0000256" key="2">
    <source>
        <dbReference type="SAM" id="SignalP"/>
    </source>
</evidence>
<dbReference type="InterPro" id="IPR011055">
    <property type="entry name" value="Dup_hybrid_motif"/>
</dbReference>
<keyword evidence="5" id="KW-1185">Reference proteome</keyword>
<dbReference type="OrthoDB" id="1099523at2"/>
<evidence type="ECO:0000259" key="3">
    <source>
        <dbReference type="Pfam" id="PF01551"/>
    </source>
</evidence>
<protein>
    <submittedName>
        <fullName evidence="4">Peptidase family M23</fullName>
    </submittedName>
</protein>
<dbReference type="InterPro" id="IPR050570">
    <property type="entry name" value="Cell_wall_metabolism_enzyme"/>
</dbReference>
<dbReference type="Pfam" id="PF01551">
    <property type="entry name" value="Peptidase_M23"/>
    <property type="match status" value="1"/>
</dbReference>
<dbReference type="Gene3D" id="2.70.70.10">
    <property type="entry name" value="Glucose Permease (Domain IIA)"/>
    <property type="match status" value="1"/>
</dbReference>
<feature type="signal peptide" evidence="2">
    <location>
        <begin position="1"/>
        <end position="34"/>
    </location>
</feature>
<evidence type="ECO:0000256" key="1">
    <source>
        <dbReference type="SAM" id="MobiDB-lite"/>
    </source>
</evidence>
<dbReference type="InterPro" id="IPR016047">
    <property type="entry name" value="M23ase_b-sheet_dom"/>
</dbReference>
<dbReference type="RefSeq" id="WP_090933159.1">
    <property type="nucleotide sequence ID" value="NZ_FNDJ01000008.1"/>
</dbReference>
<dbReference type="CDD" id="cd12797">
    <property type="entry name" value="M23_peptidase"/>
    <property type="match status" value="1"/>
</dbReference>